<dbReference type="Gene3D" id="3.30.2460.20">
    <property type="match status" value="1"/>
</dbReference>
<dbReference type="GO" id="GO:0005125">
    <property type="term" value="F:cytokine activity"/>
    <property type="evidence" value="ECO:0007669"/>
    <property type="project" value="TreeGrafter"/>
</dbReference>
<evidence type="ECO:0000256" key="2">
    <source>
        <dbReference type="ARBA" id="ARBA00005683"/>
    </source>
</evidence>
<evidence type="ECO:0000256" key="9">
    <source>
        <dbReference type="ARBA" id="ARBA00023288"/>
    </source>
</evidence>
<evidence type="ECO:0000256" key="1">
    <source>
        <dbReference type="ARBA" id="ARBA00004498"/>
    </source>
</evidence>
<dbReference type="PRINTS" id="PR01349">
    <property type="entry name" value="WNTPROTEIN"/>
</dbReference>
<protein>
    <recommendedName>
        <fullName evidence="10">Protein Wnt</fullName>
    </recommendedName>
</protein>
<dbReference type="FunFam" id="3.30.2460.20:FF:000001">
    <property type="entry name" value="Wnt homolog"/>
    <property type="match status" value="1"/>
</dbReference>
<keyword evidence="4" id="KW-0964">Secreted</keyword>
<evidence type="ECO:0000313" key="11">
    <source>
        <dbReference type="EMBL" id="ACS36174.1"/>
    </source>
</evidence>
<evidence type="ECO:0000256" key="7">
    <source>
        <dbReference type="ARBA" id="ARBA00023157"/>
    </source>
</evidence>
<feature type="non-terminal residue" evidence="11">
    <location>
        <position position="1"/>
    </location>
</feature>
<dbReference type="EMBL" id="GQ144646">
    <property type="protein sequence ID" value="ACS36174.1"/>
    <property type="molecule type" value="mRNA"/>
</dbReference>
<evidence type="ECO:0000256" key="10">
    <source>
        <dbReference type="RuleBase" id="RU003500"/>
    </source>
</evidence>
<dbReference type="GO" id="GO:0005109">
    <property type="term" value="F:frizzled binding"/>
    <property type="evidence" value="ECO:0007669"/>
    <property type="project" value="TreeGrafter"/>
</dbReference>
<dbReference type="GO" id="GO:0045165">
    <property type="term" value="P:cell fate commitment"/>
    <property type="evidence" value="ECO:0007669"/>
    <property type="project" value="TreeGrafter"/>
</dbReference>
<keyword evidence="7" id="KW-1015">Disulfide bond</keyword>
<dbReference type="SMART" id="SM00097">
    <property type="entry name" value="WNT1"/>
    <property type="match status" value="1"/>
</dbReference>
<dbReference type="CDD" id="cd13113">
    <property type="entry name" value="Wnt"/>
    <property type="match status" value="1"/>
</dbReference>
<name>C6JWA7_OSCLO</name>
<evidence type="ECO:0000256" key="4">
    <source>
        <dbReference type="ARBA" id="ARBA00022525"/>
    </source>
</evidence>
<dbReference type="InterPro" id="IPR043158">
    <property type="entry name" value="Wnt_C"/>
</dbReference>
<dbReference type="GO" id="GO:0005615">
    <property type="term" value="C:extracellular space"/>
    <property type="evidence" value="ECO:0007669"/>
    <property type="project" value="TreeGrafter"/>
</dbReference>
<keyword evidence="3 10" id="KW-0217">Developmental protein</keyword>
<reference evidence="11" key="1">
    <citation type="journal article" date="2009" name="PLoS ONE">
        <title>WNT/beta-catenin signalling and epithelial patterning in the homoscleromorph sponge Oscarella.</title>
        <authorList>
            <person name="Lapebie P."/>
            <person name="Gazave E."/>
            <person name="Ereskovsky A."/>
            <person name="Derelle R."/>
            <person name="Bezac C."/>
            <person name="Renard E."/>
            <person name="Houliston E."/>
            <person name="Borchiellini C."/>
        </authorList>
    </citation>
    <scope>NUCLEOTIDE SEQUENCE</scope>
</reference>
<dbReference type="GO" id="GO:0060070">
    <property type="term" value="P:canonical Wnt signaling pathway"/>
    <property type="evidence" value="ECO:0007669"/>
    <property type="project" value="TreeGrafter"/>
</dbReference>
<dbReference type="Pfam" id="PF00110">
    <property type="entry name" value="wnt"/>
    <property type="match status" value="1"/>
</dbReference>
<dbReference type="InterPro" id="IPR005817">
    <property type="entry name" value="Wnt"/>
</dbReference>
<comment type="subcellular location">
    <subcellularLocation>
        <location evidence="1 10">Secreted</location>
        <location evidence="1 10">Extracellular space</location>
        <location evidence="1 10">Extracellular matrix</location>
    </subcellularLocation>
</comment>
<dbReference type="PANTHER" id="PTHR12027:SF112">
    <property type="entry name" value="PROTEIN WNT-2"/>
    <property type="match status" value="1"/>
</dbReference>
<comment type="similarity">
    <text evidence="2 10">Belongs to the Wnt family.</text>
</comment>
<evidence type="ECO:0000256" key="3">
    <source>
        <dbReference type="ARBA" id="ARBA00022473"/>
    </source>
</evidence>
<accession>C6JWA7</accession>
<proteinExistence type="evidence at transcript level"/>
<sequence>TRPAIQNVVGNEYELPFFLSLGSKQLKQRVDCVSPMTDAQREWCRWNDDIVGLIVDGATKGLDECEYRFQKRRWNCTSSERDHFRAALSRGTRESAFTYAVTSAAIAWSVSRQCALREDLTQCGCGREDDEAGDDWDWGGCGDNLDQGRESSARFLRDDVKSPSPERRLMDDHNIKAGIEIAVRETKRNCRCHGLCGACAIKSCWKELPRNFHQIGAVVENKFDGSVKMKLNSGGGELEVAERNHVPPSNFDLVYLESTDYSRFCVKDSSVGSHGTHGRLCDPESSGTEGCAHLCCGRGYDTFEETDIEKCNCKFVWCCRIECEKCYRKVKRSYCKE</sequence>
<organism evidence="11">
    <name type="scientific">Oscarella lobularis</name>
    <name type="common">Bubble oscar sponge</name>
    <name type="synonym">Halisarca lobularis</name>
    <dbReference type="NCBI Taxonomy" id="121494"/>
    <lineage>
        <taxon>Eukaryota</taxon>
        <taxon>Metazoa</taxon>
        <taxon>Porifera</taxon>
        <taxon>Homoscleromorpha</taxon>
        <taxon>Homosclerophorida</taxon>
        <taxon>Oscarellidae</taxon>
        <taxon>Oscarella</taxon>
    </lineage>
</organism>
<comment type="function">
    <text evidence="10">Ligand for members of the frizzled family of seven transmembrane receptors.</text>
</comment>
<evidence type="ECO:0000256" key="6">
    <source>
        <dbReference type="ARBA" id="ARBA00022687"/>
    </source>
</evidence>
<keyword evidence="8" id="KW-0325">Glycoprotein</keyword>
<keyword evidence="5" id="KW-0272">Extracellular matrix</keyword>
<dbReference type="PANTHER" id="PTHR12027">
    <property type="entry name" value="WNT RELATED"/>
    <property type="match status" value="1"/>
</dbReference>
<evidence type="ECO:0000256" key="5">
    <source>
        <dbReference type="ARBA" id="ARBA00022530"/>
    </source>
</evidence>
<dbReference type="AlphaFoldDB" id="C6JWA7"/>
<keyword evidence="6 10" id="KW-0879">Wnt signaling pathway</keyword>
<keyword evidence="9" id="KW-0449">Lipoprotein</keyword>
<evidence type="ECO:0000256" key="8">
    <source>
        <dbReference type="ARBA" id="ARBA00023180"/>
    </source>
</evidence>